<dbReference type="SUPFAM" id="SSF56672">
    <property type="entry name" value="DNA/RNA polymerases"/>
    <property type="match status" value="1"/>
</dbReference>
<dbReference type="InterPro" id="IPR050951">
    <property type="entry name" value="Retrovirus_Pol_polyprotein"/>
</dbReference>
<dbReference type="GO" id="GO:0003964">
    <property type="term" value="F:RNA-directed DNA polymerase activity"/>
    <property type="evidence" value="ECO:0007669"/>
    <property type="project" value="UniProtKB-KW"/>
</dbReference>
<evidence type="ECO:0000256" key="4">
    <source>
        <dbReference type="ARBA" id="ARBA00022759"/>
    </source>
</evidence>
<dbReference type="OrthoDB" id="2204395at2759"/>
<evidence type="ECO:0000256" key="2">
    <source>
        <dbReference type="ARBA" id="ARBA00022695"/>
    </source>
</evidence>
<gene>
    <name evidence="8" type="ORF">INT45_008602</name>
</gene>
<protein>
    <recommendedName>
        <fullName evidence="7">Reverse transcriptase RNase H-like domain-containing protein</fullName>
    </recommendedName>
</protein>
<dbReference type="AlphaFoldDB" id="A0A8H7VE68"/>
<comment type="caution">
    <text evidence="8">The sequence shown here is derived from an EMBL/GenBank/DDBJ whole genome shotgun (WGS) entry which is preliminary data.</text>
</comment>
<evidence type="ECO:0000256" key="1">
    <source>
        <dbReference type="ARBA" id="ARBA00022679"/>
    </source>
</evidence>
<proteinExistence type="predicted"/>
<dbReference type="GO" id="GO:0004519">
    <property type="term" value="F:endonuclease activity"/>
    <property type="evidence" value="ECO:0007669"/>
    <property type="project" value="UniProtKB-KW"/>
</dbReference>
<dbReference type="CDD" id="cd09274">
    <property type="entry name" value="RNase_HI_RT_Ty3"/>
    <property type="match status" value="1"/>
</dbReference>
<dbReference type="Gene3D" id="3.10.20.370">
    <property type="match status" value="1"/>
</dbReference>
<evidence type="ECO:0000313" key="9">
    <source>
        <dbReference type="Proteomes" id="UP000646827"/>
    </source>
</evidence>
<evidence type="ECO:0000313" key="8">
    <source>
        <dbReference type="EMBL" id="KAG2219771.1"/>
    </source>
</evidence>
<dbReference type="PANTHER" id="PTHR37984">
    <property type="entry name" value="PROTEIN CBG26694"/>
    <property type="match status" value="1"/>
</dbReference>
<evidence type="ECO:0000256" key="5">
    <source>
        <dbReference type="ARBA" id="ARBA00022801"/>
    </source>
</evidence>
<accession>A0A8H7VE68</accession>
<dbReference type="InterPro" id="IPR041373">
    <property type="entry name" value="RT_RNaseH"/>
</dbReference>
<dbReference type="Proteomes" id="UP000646827">
    <property type="component" value="Unassembled WGS sequence"/>
</dbReference>
<keyword evidence="4" id="KW-0255">Endonuclease</keyword>
<sequence>MLVSLPCLAYPNANMPYNLHVDASDVGLGSVLVQQERPIAYASHILTNAERNYSTTEKECLAIVWSLRYFHPYIHGATVTIYTDHQALKAILSIKTPRGRIARWILELDRYEFTIVHRKGMDNKDADALSRAYSNNQQILNDEQIKQHQQNDIQIQEWTKIKDDDFKWMKNLFFRRISTSPTKYVIVIPKILCQYYFQLIHDHPTGAHMG</sequence>
<feature type="domain" description="Reverse transcriptase RNase H-like" evidence="7">
    <location>
        <begin position="14"/>
        <end position="111"/>
    </location>
</feature>
<name>A0A8H7VE68_9FUNG</name>
<organism evidence="8 9">
    <name type="scientific">Circinella minor</name>
    <dbReference type="NCBI Taxonomy" id="1195481"/>
    <lineage>
        <taxon>Eukaryota</taxon>
        <taxon>Fungi</taxon>
        <taxon>Fungi incertae sedis</taxon>
        <taxon>Mucoromycota</taxon>
        <taxon>Mucoromycotina</taxon>
        <taxon>Mucoromycetes</taxon>
        <taxon>Mucorales</taxon>
        <taxon>Lichtheimiaceae</taxon>
        <taxon>Circinella</taxon>
    </lineage>
</organism>
<dbReference type="InterPro" id="IPR043502">
    <property type="entry name" value="DNA/RNA_pol_sf"/>
</dbReference>
<keyword evidence="2" id="KW-0548">Nucleotidyltransferase</keyword>
<evidence type="ECO:0000256" key="3">
    <source>
        <dbReference type="ARBA" id="ARBA00022722"/>
    </source>
</evidence>
<dbReference type="GO" id="GO:0016787">
    <property type="term" value="F:hydrolase activity"/>
    <property type="evidence" value="ECO:0007669"/>
    <property type="project" value="UniProtKB-KW"/>
</dbReference>
<evidence type="ECO:0000259" key="7">
    <source>
        <dbReference type="Pfam" id="PF17917"/>
    </source>
</evidence>
<dbReference type="FunFam" id="3.10.20.370:FF:000001">
    <property type="entry name" value="Retrovirus-related Pol polyprotein from transposon 17.6-like protein"/>
    <property type="match status" value="1"/>
</dbReference>
<keyword evidence="6" id="KW-0695">RNA-directed DNA polymerase</keyword>
<keyword evidence="5" id="KW-0378">Hydrolase</keyword>
<evidence type="ECO:0000256" key="6">
    <source>
        <dbReference type="ARBA" id="ARBA00022918"/>
    </source>
</evidence>
<reference evidence="8 9" key="1">
    <citation type="submission" date="2020-12" db="EMBL/GenBank/DDBJ databases">
        <title>Metabolic potential, ecology and presence of endohyphal bacteria is reflected in genomic diversity of Mucoromycotina.</title>
        <authorList>
            <person name="Muszewska A."/>
            <person name="Okrasinska A."/>
            <person name="Steczkiewicz K."/>
            <person name="Drgas O."/>
            <person name="Orlowska M."/>
            <person name="Perlinska-Lenart U."/>
            <person name="Aleksandrzak-Piekarczyk T."/>
            <person name="Szatraj K."/>
            <person name="Zielenkiewicz U."/>
            <person name="Pilsyk S."/>
            <person name="Malc E."/>
            <person name="Mieczkowski P."/>
            <person name="Kruszewska J.S."/>
            <person name="Biernat P."/>
            <person name="Pawlowska J."/>
        </authorList>
    </citation>
    <scope>NUCLEOTIDE SEQUENCE [LARGE SCALE GENOMIC DNA]</scope>
    <source>
        <strain evidence="8 9">CBS 142.35</strain>
    </source>
</reference>
<dbReference type="PANTHER" id="PTHR37984:SF5">
    <property type="entry name" value="PROTEIN NYNRIN-LIKE"/>
    <property type="match status" value="1"/>
</dbReference>
<keyword evidence="9" id="KW-1185">Reference proteome</keyword>
<keyword evidence="1" id="KW-0808">Transferase</keyword>
<keyword evidence="3" id="KW-0540">Nuclease</keyword>
<dbReference type="EMBL" id="JAEPRB010000165">
    <property type="protein sequence ID" value="KAG2219771.1"/>
    <property type="molecule type" value="Genomic_DNA"/>
</dbReference>
<dbReference type="Pfam" id="PF17917">
    <property type="entry name" value="RT_RNaseH"/>
    <property type="match status" value="1"/>
</dbReference>